<dbReference type="GO" id="GO:0015421">
    <property type="term" value="F:ABC-type oligopeptide transporter activity"/>
    <property type="evidence" value="ECO:0007669"/>
    <property type="project" value="TreeGrafter"/>
</dbReference>
<dbReference type="InterPro" id="IPR003439">
    <property type="entry name" value="ABC_transporter-like_ATP-bd"/>
</dbReference>
<evidence type="ECO:0000313" key="2">
    <source>
        <dbReference type="RefSeq" id="XP_042601975.1"/>
    </source>
</evidence>
<dbReference type="Proteomes" id="UP001155660">
    <property type="component" value="Chromosome B19"/>
</dbReference>
<dbReference type="RefSeq" id="XP_042601975.1">
    <property type="nucleotide sequence ID" value="XM_042746041.1"/>
</dbReference>
<dbReference type="AlphaFoldDB" id="A0A9R0AL22"/>
<dbReference type="InterPro" id="IPR039421">
    <property type="entry name" value="Type_1_exporter"/>
</dbReference>
<dbReference type="PANTHER" id="PTHR43394:SF14">
    <property type="entry name" value="TRANSPORTER 2, ATP BINDING CASSETTE SUBFAMILY B"/>
    <property type="match status" value="1"/>
</dbReference>
<dbReference type="GO" id="GO:0016887">
    <property type="term" value="F:ATP hydrolysis activity"/>
    <property type="evidence" value="ECO:0007669"/>
    <property type="project" value="InterPro"/>
</dbReference>
<dbReference type="KEGG" id="ccar:122140871"/>
<sequence length="159" mass="17436">MQRTYTVNNLSQIVMVGQEPVLFSGTVRDNIAYGLPGCSMERVKEAASKANAHALISKLENGYETDVGERGNLLSGGQKQRIAIARALIRQLQVLILDEVTSSLDTESEQMVQQALACCPTQTFLVIAHRLKTIERADQIMVIDSGEVVELGTHQELIP</sequence>
<gene>
    <name evidence="2" type="primary">LOC122140871</name>
</gene>
<dbReference type="Pfam" id="PF00005">
    <property type="entry name" value="ABC_tran"/>
    <property type="match status" value="1"/>
</dbReference>
<reference evidence="2" key="1">
    <citation type="submission" date="2025-08" db="UniProtKB">
        <authorList>
            <consortium name="RefSeq"/>
        </authorList>
    </citation>
    <scope>IDENTIFICATION</scope>
    <source>
        <tissue evidence="2">Muscle</tissue>
    </source>
</reference>
<dbReference type="OrthoDB" id="6500128at2759"/>
<dbReference type="GeneID" id="122140871"/>
<feature type="domain" description="ABC transporter" evidence="1">
    <location>
        <begin position="11"/>
        <end position="102"/>
    </location>
</feature>
<protein>
    <submittedName>
        <fullName evidence="2">ABC-type oligopeptide transporter ABCB9-like</fullName>
    </submittedName>
</protein>
<dbReference type="PANTHER" id="PTHR43394">
    <property type="entry name" value="ATP-DEPENDENT PERMEASE MDL1, MITOCHONDRIAL"/>
    <property type="match status" value="1"/>
</dbReference>
<evidence type="ECO:0000259" key="1">
    <source>
        <dbReference type="Pfam" id="PF00005"/>
    </source>
</evidence>
<accession>A0A9R0AL22</accession>
<dbReference type="PROSITE" id="PS00211">
    <property type="entry name" value="ABC_TRANSPORTER_1"/>
    <property type="match status" value="1"/>
</dbReference>
<dbReference type="InterPro" id="IPR017871">
    <property type="entry name" value="ABC_transporter-like_CS"/>
</dbReference>
<organism evidence="2">
    <name type="scientific">Cyprinus carpio</name>
    <name type="common">Common carp</name>
    <dbReference type="NCBI Taxonomy" id="7962"/>
    <lineage>
        <taxon>Eukaryota</taxon>
        <taxon>Metazoa</taxon>
        <taxon>Chordata</taxon>
        <taxon>Craniata</taxon>
        <taxon>Vertebrata</taxon>
        <taxon>Euteleostomi</taxon>
        <taxon>Actinopterygii</taxon>
        <taxon>Neopterygii</taxon>
        <taxon>Teleostei</taxon>
        <taxon>Ostariophysi</taxon>
        <taxon>Cypriniformes</taxon>
        <taxon>Cyprinidae</taxon>
        <taxon>Cyprininae</taxon>
        <taxon>Cyprinus</taxon>
    </lineage>
</organism>
<proteinExistence type="predicted"/>
<name>A0A9R0AL22_CYPCA</name>
<dbReference type="GO" id="GO:0005524">
    <property type="term" value="F:ATP binding"/>
    <property type="evidence" value="ECO:0007669"/>
    <property type="project" value="InterPro"/>
</dbReference>